<organism evidence="7 8">
    <name type="scientific">Peredibacter starrii</name>
    <dbReference type="NCBI Taxonomy" id="28202"/>
    <lineage>
        <taxon>Bacteria</taxon>
        <taxon>Pseudomonadati</taxon>
        <taxon>Bdellovibrionota</taxon>
        <taxon>Bacteriovoracia</taxon>
        <taxon>Bacteriovoracales</taxon>
        <taxon>Bacteriovoracaceae</taxon>
        <taxon>Peredibacter</taxon>
    </lineage>
</organism>
<dbReference type="NCBIfam" id="TIGR01066">
    <property type="entry name" value="rplM_bact"/>
    <property type="match status" value="1"/>
</dbReference>
<dbReference type="KEGG" id="psti:SOO65_02195"/>
<comment type="subunit">
    <text evidence="2 6">Part of the 50S ribosomal subunit.</text>
</comment>
<dbReference type="InterPro" id="IPR005823">
    <property type="entry name" value="Ribosomal_uL13_bac-type"/>
</dbReference>
<dbReference type="GO" id="GO:0005840">
    <property type="term" value="C:ribosome"/>
    <property type="evidence" value="ECO:0007669"/>
    <property type="project" value="UniProtKB-KW"/>
</dbReference>
<proteinExistence type="inferred from homology"/>
<keyword evidence="3 6" id="KW-0689">Ribosomal protein</keyword>
<dbReference type="PIRSF" id="PIRSF002181">
    <property type="entry name" value="Ribosomal_L13"/>
    <property type="match status" value="1"/>
</dbReference>
<dbReference type="EMBL" id="CP139487">
    <property type="protein sequence ID" value="WPU65550.1"/>
    <property type="molecule type" value="Genomic_DNA"/>
</dbReference>
<dbReference type="Pfam" id="PF00572">
    <property type="entry name" value="Ribosomal_L13"/>
    <property type="match status" value="1"/>
</dbReference>
<evidence type="ECO:0000256" key="2">
    <source>
        <dbReference type="ARBA" id="ARBA00011838"/>
    </source>
</evidence>
<dbReference type="SUPFAM" id="SSF52161">
    <property type="entry name" value="Ribosomal protein L13"/>
    <property type="match status" value="1"/>
</dbReference>
<dbReference type="GO" id="GO:0003735">
    <property type="term" value="F:structural constituent of ribosome"/>
    <property type="evidence" value="ECO:0007669"/>
    <property type="project" value="InterPro"/>
</dbReference>
<evidence type="ECO:0000256" key="4">
    <source>
        <dbReference type="ARBA" id="ARBA00023274"/>
    </source>
</evidence>
<gene>
    <name evidence="6 7" type="primary">rplM</name>
    <name evidence="7" type="ORF">SOO65_02195</name>
</gene>
<protein>
    <recommendedName>
        <fullName evidence="5 6">Large ribosomal subunit protein uL13</fullName>
    </recommendedName>
</protein>
<sequence length="148" mass="16795">MITQKSYTITKAEMANKKWYVVDATDMVVGRLASEIARVLRGKHKPQFTTHNDAGDYVIVVNAEKVKFTGKKWDDKDYHWHTNHIGGIKKRTAKEQLAKNPTAIVEEAVRGMLGKNTLGRSQFTKLKVFVGPTHTHEAQKPEALTFKF</sequence>
<reference evidence="7 8" key="1">
    <citation type="submission" date="2023-11" db="EMBL/GenBank/DDBJ databases">
        <title>Peredibacter starrii A3.12.</title>
        <authorList>
            <person name="Mitchell R.J."/>
        </authorList>
    </citation>
    <scope>NUCLEOTIDE SEQUENCE [LARGE SCALE GENOMIC DNA]</scope>
    <source>
        <strain evidence="7 8">A3.12</strain>
    </source>
</reference>
<accession>A0AAX4HR71</accession>
<dbReference type="HAMAP" id="MF_01366">
    <property type="entry name" value="Ribosomal_uL13"/>
    <property type="match status" value="1"/>
</dbReference>
<keyword evidence="4 6" id="KW-0687">Ribonucleoprotein</keyword>
<evidence type="ECO:0000313" key="7">
    <source>
        <dbReference type="EMBL" id="WPU65550.1"/>
    </source>
</evidence>
<dbReference type="AlphaFoldDB" id="A0AAX4HR71"/>
<dbReference type="InterPro" id="IPR005822">
    <property type="entry name" value="Ribosomal_uL13"/>
</dbReference>
<dbReference type="Proteomes" id="UP001324634">
    <property type="component" value="Chromosome"/>
</dbReference>
<name>A0AAX4HR71_9BACT</name>
<dbReference type="Gene3D" id="3.90.1180.10">
    <property type="entry name" value="Ribosomal protein L13"/>
    <property type="match status" value="1"/>
</dbReference>
<dbReference type="FunFam" id="3.90.1180.10:FF:000001">
    <property type="entry name" value="50S ribosomal protein L13"/>
    <property type="match status" value="1"/>
</dbReference>
<evidence type="ECO:0000256" key="6">
    <source>
        <dbReference type="HAMAP-Rule" id="MF_01366"/>
    </source>
</evidence>
<dbReference type="InterPro" id="IPR036899">
    <property type="entry name" value="Ribosomal_uL13_sf"/>
</dbReference>
<dbReference type="GO" id="GO:0003729">
    <property type="term" value="F:mRNA binding"/>
    <property type="evidence" value="ECO:0007669"/>
    <property type="project" value="UniProtKB-ARBA"/>
</dbReference>
<comment type="similarity">
    <text evidence="1 6">Belongs to the universal ribosomal protein uL13 family.</text>
</comment>
<dbReference type="PANTHER" id="PTHR11545">
    <property type="entry name" value="RIBOSOMAL PROTEIN L13"/>
    <property type="match status" value="1"/>
</dbReference>
<dbReference type="GO" id="GO:0017148">
    <property type="term" value="P:negative regulation of translation"/>
    <property type="evidence" value="ECO:0007669"/>
    <property type="project" value="TreeGrafter"/>
</dbReference>
<evidence type="ECO:0000256" key="3">
    <source>
        <dbReference type="ARBA" id="ARBA00022980"/>
    </source>
</evidence>
<dbReference type="RefSeq" id="WP_321396236.1">
    <property type="nucleotide sequence ID" value="NZ_CP139487.1"/>
</dbReference>
<evidence type="ECO:0000313" key="8">
    <source>
        <dbReference type="Proteomes" id="UP001324634"/>
    </source>
</evidence>
<evidence type="ECO:0000256" key="5">
    <source>
        <dbReference type="ARBA" id="ARBA00035201"/>
    </source>
</evidence>
<dbReference type="PANTHER" id="PTHR11545:SF2">
    <property type="entry name" value="LARGE RIBOSOMAL SUBUNIT PROTEIN UL13M"/>
    <property type="match status" value="1"/>
</dbReference>
<evidence type="ECO:0000256" key="1">
    <source>
        <dbReference type="ARBA" id="ARBA00006227"/>
    </source>
</evidence>
<dbReference type="GO" id="GO:1990904">
    <property type="term" value="C:ribonucleoprotein complex"/>
    <property type="evidence" value="ECO:0007669"/>
    <property type="project" value="UniProtKB-KW"/>
</dbReference>
<comment type="function">
    <text evidence="6">This protein is one of the early assembly proteins of the 50S ribosomal subunit, although it is not seen to bind rRNA by itself. It is important during the early stages of 50S assembly.</text>
</comment>
<dbReference type="CDD" id="cd00392">
    <property type="entry name" value="Ribosomal_L13"/>
    <property type="match status" value="1"/>
</dbReference>
<keyword evidence="8" id="KW-1185">Reference proteome</keyword>
<dbReference type="GO" id="GO:0006412">
    <property type="term" value="P:translation"/>
    <property type="evidence" value="ECO:0007669"/>
    <property type="project" value="UniProtKB-UniRule"/>
</dbReference>